<protein>
    <submittedName>
        <fullName evidence="2">Uncharacterized protein DUF2484</fullName>
    </submittedName>
</protein>
<evidence type="ECO:0000313" key="2">
    <source>
        <dbReference type="EMBL" id="TCP26298.1"/>
    </source>
</evidence>
<comment type="caution">
    <text evidence="2">The sequence shown here is derived from an EMBL/GenBank/DDBJ whole genome shotgun (WGS) entry which is preliminary data.</text>
</comment>
<evidence type="ECO:0000256" key="1">
    <source>
        <dbReference type="SAM" id="Phobius"/>
    </source>
</evidence>
<name>A0A4R2NXB5_RHOAD</name>
<dbReference type="RefSeq" id="WP_132600095.1">
    <property type="nucleotide sequence ID" value="NZ_NRRP01000024.1"/>
</dbReference>
<dbReference type="Pfam" id="PF10658">
    <property type="entry name" value="DUF2484"/>
    <property type="match status" value="1"/>
</dbReference>
<evidence type="ECO:0000313" key="3">
    <source>
        <dbReference type="Proteomes" id="UP000295733"/>
    </source>
</evidence>
<sequence>MSAALTAACLWALAASAVAFLPMRLQYLPGGLLLLAAPGVVGWLAVTHGAVVAALAVLSLFRRPLAGLLRRVLGKEETR</sequence>
<keyword evidence="1" id="KW-0812">Transmembrane</keyword>
<proteinExistence type="predicted"/>
<accession>A0A4R2NXB5</accession>
<feature type="transmembrane region" description="Helical" evidence="1">
    <location>
        <begin position="35"/>
        <end position="61"/>
    </location>
</feature>
<keyword evidence="3" id="KW-1185">Reference proteome</keyword>
<dbReference type="AlphaFoldDB" id="A0A4R2NXB5"/>
<reference evidence="2 3" key="1">
    <citation type="submission" date="2019-03" db="EMBL/GenBank/DDBJ databases">
        <title>Genomic Encyclopedia of Type Strains, Phase IV (KMG-IV): sequencing the most valuable type-strain genomes for metagenomic binning, comparative biology and taxonomic classification.</title>
        <authorList>
            <person name="Goeker M."/>
        </authorList>
    </citation>
    <scope>NUCLEOTIDE SEQUENCE [LARGE SCALE GENOMIC DNA]</scope>
    <source>
        <strain evidence="2 3">DSM 2781</strain>
    </source>
</reference>
<gene>
    <name evidence="2" type="ORF">EV656_102261</name>
</gene>
<dbReference type="InterPro" id="IPR018919">
    <property type="entry name" value="DUF2484"/>
</dbReference>
<organism evidence="2 3">
    <name type="scientific">Rhodovulum adriaticum</name>
    <name type="common">Rhodopseudomonas adriatica</name>
    <dbReference type="NCBI Taxonomy" id="35804"/>
    <lineage>
        <taxon>Bacteria</taxon>
        <taxon>Pseudomonadati</taxon>
        <taxon>Pseudomonadota</taxon>
        <taxon>Alphaproteobacteria</taxon>
        <taxon>Rhodobacterales</taxon>
        <taxon>Paracoccaceae</taxon>
        <taxon>Rhodovulum</taxon>
    </lineage>
</organism>
<keyword evidence="1" id="KW-0472">Membrane</keyword>
<dbReference type="EMBL" id="SLXL01000002">
    <property type="protein sequence ID" value="TCP26298.1"/>
    <property type="molecule type" value="Genomic_DNA"/>
</dbReference>
<dbReference type="Proteomes" id="UP000295733">
    <property type="component" value="Unassembled WGS sequence"/>
</dbReference>
<keyword evidence="1" id="KW-1133">Transmembrane helix</keyword>